<evidence type="ECO:0000313" key="2">
    <source>
        <dbReference type="RefSeq" id="XP_008706800.1"/>
    </source>
</evidence>
<reference evidence="2" key="1">
    <citation type="submission" date="2025-08" db="UniProtKB">
        <authorList>
            <consortium name="RefSeq"/>
        </authorList>
    </citation>
    <scope>IDENTIFICATION</scope>
    <source>
        <tissue evidence="2">Whole blood</tissue>
    </source>
</reference>
<dbReference type="AlphaFoldDB" id="A0A384DJ30"/>
<keyword evidence="1" id="KW-1185">Reference proteome</keyword>
<dbReference type="GeneID" id="103679074"/>
<dbReference type="Proteomes" id="UP000261680">
    <property type="component" value="Unplaced"/>
</dbReference>
<proteinExistence type="predicted"/>
<protein>
    <submittedName>
        <fullName evidence="2">Uncharacterized protein LOC103679074</fullName>
    </submittedName>
</protein>
<organism evidence="1 2">
    <name type="scientific">Ursus maritimus</name>
    <name type="common">Polar bear</name>
    <name type="synonym">Thalarctos maritimus</name>
    <dbReference type="NCBI Taxonomy" id="29073"/>
    <lineage>
        <taxon>Eukaryota</taxon>
        <taxon>Metazoa</taxon>
        <taxon>Chordata</taxon>
        <taxon>Craniata</taxon>
        <taxon>Vertebrata</taxon>
        <taxon>Euteleostomi</taxon>
        <taxon>Mammalia</taxon>
        <taxon>Eutheria</taxon>
        <taxon>Laurasiatheria</taxon>
        <taxon>Carnivora</taxon>
        <taxon>Caniformia</taxon>
        <taxon>Ursidae</taxon>
        <taxon>Ursus</taxon>
    </lineage>
</organism>
<dbReference type="RefSeq" id="XP_008706800.1">
    <property type="nucleotide sequence ID" value="XM_008708578.2"/>
</dbReference>
<sequence length="210" mass="22859">MVFHGSDWFLPDHCASPVHTQRAFCIDFRGPPPGTDALSRCSEEFTGPAPTGLRQRLHTAGSGRRAAACRVCHPEHNTLTESCLLLSSWTERNRNRVFEVENHTCLGEKHQAGGSVALDLRGVPTCLGKACCHLTVGQSRRLRFFPSARPALVPLGAVRLQTEGHIKRKSSDVGAHSVSPGRDTVLITSHTQYQLSCRIAPLHTPVSIVG</sequence>
<accession>A0A384DJ30</accession>
<name>A0A384DJ30_URSMA</name>
<dbReference type="OrthoDB" id="2157530at2759"/>
<dbReference type="KEGG" id="umr:103679074"/>
<evidence type="ECO:0000313" key="1">
    <source>
        <dbReference type="Proteomes" id="UP000261680"/>
    </source>
</evidence>
<gene>
    <name evidence="2" type="primary">LOC103679074</name>
</gene>